<accession>A0A097SQL8</accession>
<protein>
    <recommendedName>
        <fullName evidence="4">HTH araC/xylS-type domain-containing protein</fullName>
    </recommendedName>
</protein>
<dbReference type="SMART" id="SM00342">
    <property type="entry name" value="HTH_ARAC"/>
    <property type="match status" value="1"/>
</dbReference>
<evidence type="ECO:0000256" key="3">
    <source>
        <dbReference type="ARBA" id="ARBA00023163"/>
    </source>
</evidence>
<dbReference type="GO" id="GO:0003700">
    <property type="term" value="F:DNA-binding transcription factor activity"/>
    <property type="evidence" value="ECO:0007669"/>
    <property type="project" value="InterPro"/>
</dbReference>
<feature type="domain" description="HTH araC/xylS-type" evidence="4">
    <location>
        <begin position="211"/>
        <end position="312"/>
    </location>
</feature>
<dbReference type="Pfam" id="PF14525">
    <property type="entry name" value="AraC_binding_2"/>
    <property type="match status" value="1"/>
</dbReference>
<dbReference type="GO" id="GO:0043565">
    <property type="term" value="F:sequence-specific DNA binding"/>
    <property type="evidence" value="ECO:0007669"/>
    <property type="project" value="InterPro"/>
</dbReference>
<dbReference type="PANTHER" id="PTHR46796">
    <property type="entry name" value="HTH-TYPE TRANSCRIPTIONAL ACTIVATOR RHAS-RELATED"/>
    <property type="match status" value="1"/>
</dbReference>
<organism evidence="5">
    <name type="scientific">Rhodococcus sp. NS1</name>
    <dbReference type="NCBI Taxonomy" id="402236"/>
    <lineage>
        <taxon>Bacteria</taxon>
        <taxon>Bacillati</taxon>
        <taxon>Actinomycetota</taxon>
        <taxon>Actinomycetes</taxon>
        <taxon>Mycobacteriales</taxon>
        <taxon>Nocardiaceae</taxon>
        <taxon>Rhodococcus</taxon>
    </lineage>
</organism>
<evidence type="ECO:0000259" key="4">
    <source>
        <dbReference type="PROSITE" id="PS01124"/>
    </source>
</evidence>
<evidence type="ECO:0000256" key="1">
    <source>
        <dbReference type="ARBA" id="ARBA00023015"/>
    </source>
</evidence>
<dbReference type="PANTHER" id="PTHR46796:SF6">
    <property type="entry name" value="ARAC SUBFAMILY"/>
    <property type="match status" value="1"/>
</dbReference>
<dbReference type="InterPro" id="IPR009057">
    <property type="entry name" value="Homeodomain-like_sf"/>
</dbReference>
<reference evidence="5" key="1">
    <citation type="submission" date="2014-03" db="EMBL/GenBank/DDBJ databases">
        <authorList>
            <person name="Zhang G."/>
            <person name="Zhu L."/>
            <person name="Fang P."/>
        </authorList>
    </citation>
    <scope>NUCLEOTIDE SEQUENCE</scope>
    <source>
        <strain evidence="5">NS1</strain>
        <plasmid evidence="5">pNSL1</plasmid>
    </source>
</reference>
<name>A0A097SQL8_9NOCA</name>
<dbReference type="InterPro" id="IPR018060">
    <property type="entry name" value="HTH_AraC"/>
</dbReference>
<sequence length="317" mass="35703">MDINYSTMNIALPDRNEYWRQVVCRTFVELDVIQRRTTGFQGSVRTCSFGELRATRITCDPMAATRTSDMIGRSSGDRFLIAVQLRGRTVGTQDGRVADLRPGDFALFDSNRPYSVDFQGSAFDHLVFHMPQECLTRVGIQGEHATAQRVPGDSGRGRLAASFLINLSRLNNPQSTAERATLARVAFDLLSSSLPRRRQANEPLSAAELADRAKAYARTRLHDPNLSPQVTADALSVSVRQLHRAFEPQDKTFNAWVREERLVACFNDLGNHDHHQPTIQDIRSRYGFRDPAIFSRSFKARFGMTPSERRESVTVGR</sequence>
<dbReference type="PRINTS" id="PR00032">
    <property type="entry name" value="HTHARAC"/>
</dbReference>
<dbReference type="InterPro" id="IPR035418">
    <property type="entry name" value="AraC-bd_2"/>
</dbReference>
<dbReference type="EMBL" id="KJ605395">
    <property type="protein sequence ID" value="AIU93826.1"/>
    <property type="molecule type" value="Genomic_DNA"/>
</dbReference>
<dbReference type="Gene3D" id="1.10.10.60">
    <property type="entry name" value="Homeodomain-like"/>
    <property type="match status" value="1"/>
</dbReference>
<keyword evidence="2" id="KW-0238">DNA-binding</keyword>
<keyword evidence="5" id="KW-0614">Plasmid</keyword>
<dbReference type="InterPro" id="IPR050204">
    <property type="entry name" value="AraC_XylS_family_regulators"/>
</dbReference>
<dbReference type="PROSITE" id="PS01124">
    <property type="entry name" value="HTH_ARAC_FAMILY_2"/>
    <property type="match status" value="1"/>
</dbReference>
<geneLocation type="plasmid" evidence="5">
    <name>pNSL1</name>
</geneLocation>
<dbReference type="AlphaFoldDB" id="A0A097SQL8"/>
<keyword evidence="1" id="KW-0805">Transcription regulation</keyword>
<dbReference type="Pfam" id="PF12833">
    <property type="entry name" value="HTH_18"/>
    <property type="match status" value="1"/>
</dbReference>
<dbReference type="InterPro" id="IPR020449">
    <property type="entry name" value="Tscrpt_reg_AraC-type_HTH"/>
</dbReference>
<proteinExistence type="predicted"/>
<evidence type="ECO:0000313" key="5">
    <source>
        <dbReference type="EMBL" id="AIU93826.1"/>
    </source>
</evidence>
<dbReference type="SUPFAM" id="SSF46689">
    <property type="entry name" value="Homeodomain-like"/>
    <property type="match status" value="1"/>
</dbReference>
<keyword evidence="3" id="KW-0804">Transcription</keyword>
<evidence type="ECO:0000256" key="2">
    <source>
        <dbReference type="ARBA" id="ARBA00023125"/>
    </source>
</evidence>
<gene>
    <name evidence="5" type="ORF">LRS1606.392</name>
</gene>